<dbReference type="GO" id="GO:0042773">
    <property type="term" value="P:ATP synthesis coupled electron transport"/>
    <property type="evidence" value="ECO:0007669"/>
    <property type="project" value="InterPro"/>
</dbReference>
<dbReference type="Pfam" id="PF00420">
    <property type="entry name" value="Oxidored_q2"/>
    <property type="match status" value="1"/>
</dbReference>
<keyword evidence="13" id="KW-0830">Ubiquinone</keyword>
<organism evidence="21 22">
    <name type="scientific">Sousa chinensis</name>
    <name type="common">Indo-pacific humpbacked dolphin</name>
    <name type="synonym">Steno chinensis</name>
    <dbReference type="NCBI Taxonomy" id="103600"/>
    <lineage>
        <taxon>Eukaryota</taxon>
        <taxon>Metazoa</taxon>
        <taxon>Chordata</taxon>
        <taxon>Craniata</taxon>
        <taxon>Vertebrata</taxon>
        <taxon>Euteleostomi</taxon>
        <taxon>Mammalia</taxon>
        <taxon>Eutheria</taxon>
        <taxon>Laurasiatheria</taxon>
        <taxon>Artiodactyla</taxon>
        <taxon>Whippomorpha</taxon>
        <taxon>Cetacea</taxon>
        <taxon>Odontoceti</taxon>
        <taxon>Delphinidae</taxon>
        <taxon>Sousa</taxon>
    </lineage>
</organism>
<dbReference type="PANTHER" id="PTHR11434:SF0">
    <property type="entry name" value="NADH-UBIQUINONE OXIDOREDUCTASE CHAIN 4L"/>
    <property type="match status" value="1"/>
</dbReference>
<keyword evidence="14" id="KW-0496">Mitochondrion</keyword>
<evidence type="ECO:0000256" key="14">
    <source>
        <dbReference type="ARBA" id="ARBA00023128"/>
    </source>
</evidence>
<evidence type="ECO:0000256" key="12">
    <source>
        <dbReference type="ARBA" id="ARBA00023027"/>
    </source>
</evidence>
<keyword evidence="8" id="KW-0999">Mitochondrion inner membrane</keyword>
<feature type="transmembrane region" description="Helical" evidence="20">
    <location>
        <begin position="56"/>
        <end position="78"/>
    </location>
</feature>
<keyword evidence="11 20" id="KW-1133">Transmembrane helix</keyword>
<dbReference type="EC" id="7.1.1.2" evidence="3"/>
<evidence type="ECO:0000256" key="20">
    <source>
        <dbReference type="SAM" id="Phobius"/>
    </source>
</evidence>
<keyword evidence="5" id="KW-0813">Transport</keyword>
<comment type="subcellular location">
    <subcellularLocation>
        <location evidence="1">Mitochondrion inner membrane</location>
        <topology evidence="1">Multi-pass membrane protein</topology>
    </subcellularLocation>
</comment>
<evidence type="ECO:0000256" key="19">
    <source>
        <dbReference type="ARBA" id="ARBA00048769"/>
    </source>
</evidence>
<dbReference type="GO" id="GO:0008137">
    <property type="term" value="F:NADH dehydrogenase (ubiquinone) activity"/>
    <property type="evidence" value="ECO:0007669"/>
    <property type="project" value="UniProtKB-EC"/>
</dbReference>
<keyword evidence="7 20" id="KW-0812">Transmembrane</keyword>
<proteinExistence type="inferred from homology"/>
<protein>
    <recommendedName>
        <fullName evidence="4">NADH-ubiquinone oxidoreductase chain 4L</fullName>
        <ecNumber evidence="3">7.1.1.2</ecNumber>
    </recommendedName>
    <alternativeName>
        <fullName evidence="17">NADH dehydrogenase subunit 4L</fullName>
    </alternativeName>
</protein>
<feature type="transmembrane region" description="Helical" evidence="20">
    <location>
        <begin position="32"/>
        <end position="50"/>
    </location>
</feature>
<accession>A0A484GI47</accession>
<feature type="non-terminal residue" evidence="21">
    <location>
        <position position="1"/>
    </location>
</feature>
<keyword evidence="22" id="KW-1185">Reference proteome</keyword>
<dbReference type="GO" id="GO:0016651">
    <property type="term" value="F:oxidoreductase activity, acting on NAD(P)H"/>
    <property type="evidence" value="ECO:0007669"/>
    <property type="project" value="InterPro"/>
</dbReference>
<dbReference type="InterPro" id="IPR039428">
    <property type="entry name" value="NUOK/Mnh_C1-like"/>
</dbReference>
<comment type="similarity">
    <text evidence="2">Belongs to the complex I subunit 4L family.</text>
</comment>
<sequence>VSLVHINIIIAFTMSLIGSLSHLIFSLLCPESMILSLFILAALTTLNSHFTLASIIPITLLVFAACEAALILALSVMVSNKYGTDYIQNLNLLQC</sequence>
<dbReference type="AlphaFoldDB" id="A0A484GI47"/>
<evidence type="ECO:0000256" key="1">
    <source>
        <dbReference type="ARBA" id="ARBA00004448"/>
    </source>
</evidence>
<evidence type="ECO:0000256" key="2">
    <source>
        <dbReference type="ARBA" id="ARBA00010519"/>
    </source>
</evidence>
<evidence type="ECO:0000256" key="6">
    <source>
        <dbReference type="ARBA" id="ARBA00022660"/>
    </source>
</evidence>
<reference evidence="21 22" key="1">
    <citation type="journal article" date="2018" name="Genomics">
        <title>Molecular footprints of inshore aquatic adaptation in Indo-Pacific humpback dolphin (Sousa chinensis).</title>
        <authorList>
            <person name="Ming Y."/>
            <person name="Jian J."/>
            <person name="Yu F."/>
            <person name="Yu X."/>
            <person name="Wang J."/>
            <person name="Liu W."/>
        </authorList>
    </citation>
    <scope>NUCLEOTIDE SEQUENCE [LARGE SCALE GENOMIC DNA]</scope>
    <source>
        <strain evidence="21">MY-2018</strain>
        <tissue evidence="21">Skin</tissue>
    </source>
</reference>
<evidence type="ECO:0000256" key="15">
    <source>
        <dbReference type="ARBA" id="ARBA00023136"/>
    </source>
</evidence>
<keyword evidence="9" id="KW-1278">Translocase</keyword>
<evidence type="ECO:0000256" key="13">
    <source>
        <dbReference type="ARBA" id="ARBA00023075"/>
    </source>
</evidence>
<evidence type="ECO:0000256" key="7">
    <source>
        <dbReference type="ARBA" id="ARBA00022692"/>
    </source>
</evidence>
<dbReference type="EMBL" id="QWLN02007406">
    <property type="protein sequence ID" value="TEA35447.1"/>
    <property type="molecule type" value="Genomic_DNA"/>
</dbReference>
<evidence type="ECO:0000256" key="9">
    <source>
        <dbReference type="ARBA" id="ARBA00022967"/>
    </source>
</evidence>
<evidence type="ECO:0000256" key="4">
    <source>
        <dbReference type="ARBA" id="ARBA00016612"/>
    </source>
</evidence>
<name>A0A484GI47_SOUCH</name>
<evidence type="ECO:0000313" key="21">
    <source>
        <dbReference type="EMBL" id="TEA35447.1"/>
    </source>
</evidence>
<dbReference type="GO" id="GO:0005743">
    <property type="term" value="C:mitochondrial inner membrane"/>
    <property type="evidence" value="ECO:0007669"/>
    <property type="project" value="UniProtKB-SubCell"/>
</dbReference>
<keyword evidence="6" id="KW-0679">Respiratory chain</keyword>
<gene>
    <name evidence="21" type="ORF">DBR06_SOUSAS20510019</name>
</gene>
<keyword evidence="15 20" id="KW-0472">Membrane</keyword>
<evidence type="ECO:0000256" key="18">
    <source>
        <dbReference type="ARBA" id="ARBA00043911"/>
    </source>
</evidence>
<evidence type="ECO:0000256" key="5">
    <source>
        <dbReference type="ARBA" id="ARBA00022448"/>
    </source>
</evidence>
<dbReference type="PANTHER" id="PTHR11434">
    <property type="entry name" value="NADH-UBIQUINONE OXIDOREDUCTASE SUBUNIT ND4L"/>
    <property type="match status" value="1"/>
</dbReference>
<evidence type="ECO:0000256" key="17">
    <source>
        <dbReference type="ARBA" id="ARBA00031586"/>
    </source>
</evidence>
<comment type="catalytic activity">
    <reaction evidence="19">
        <text>a ubiquinone + NADH + 5 H(+)(in) = a ubiquinol + NAD(+) + 4 H(+)(out)</text>
        <dbReference type="Rhea" id="RHEA:29091"/>
        <dbReference type="Rhea" id="RHEA-COMP:9565"/>
        <dbReference type="Rhea" id="RHEA-COMP:9566"/>
        <dbReference type="ChEBI" id="CHEBI:15378"/>
        <dbReference type="ChEBI" id="CHEBI:16389"/>
        <dbReference type="ChEBI" id="CHEBI:17976"/>
        <dbReference type="ChEBI" id="CHEBI:57540"/>
        <dbReference type="ChEBI" id="CHEBI:57945"/>
        <dbReference type="EC" id="7.1.1.2"/>
    </reaction>
    <physiologicalReaction direction="left-to-right" evidence="19">
        <dbReference type="Rhea" id="RHEA:29092"/>
    </physiologicalReaction>
</comment>
<dbReference type="InterPro" id="IPR001133">
    <property type="entry name" value="NADH_UbQ_OxRdtase_chain4L/K"/>
</dbReference>
<evidence type="ECO:0000256" key="10">
    <source>
        <dbReference type="ARBA" id="ARBA00022982"/>
    </source>
</evidence>
<keyword evidence="10" id="KW-0249">Electron transport</keyword>
<dbReference type="Gene3D" id="1.10.287.3510">
    <property type="match status" value="1"/>
</dbReference>
<dbReference type="Proteomes" id="UP000295264">
    <property type="component" value="Unassembled WGS sequence"/>
</dbReference>
<evidence type="ECO:0000256" key="11">
    <source>
        <dbReference type="ARBA" id="ARBA00022989"/>
    </source>
</evidence>
<feature type="transmembrane region" description="Helical" evidence="20">
    <location>
        <begin position="6"/>
        <end position="25"/>
    </location>
</feature>
<keyword evidence="12" id="KW-0520">NAD</keyword>
<evidence type="ECO:0000313" key="22">
    <source>
        <dbReference type="Proteomes" id="UP000295264"/>
    </source>
</evidence>
<comment type="function">
    <text evidence="18">Core subunit of the mitochondrial membrane respiratory chain NADH dehydrogenase (Complex I) which catalyzes electron transfer from NADH through the respiratory chain, using ubiquinone as an electron acceptor. Part of the enzyme membrane arm which is embedded in the lipid bilayer and involved in proton translocation.</text>
</comment>
<evidence type="ECO:0000256" key="16">
    <source>
        <dbReference type="ARBA" id="ARBA00024376"/>
    </source>
</evidence>
<dbReference type="GO" id="GO:0030964">
    <property type="term" value="C:NADH dehydrogenase complex"/>
    <property type="evidence" value="ECO:0007669"/>
    <property type="project" value="TreeGrafter"/>
</dbReference>
<evidence type="ECO:0000256" key="3">
    <source>
        <dbReference type="ARBA" id="ARBA00012944"/>
    </source>
</evidence>
<comment type="caution">
    <text evidence="21">The sequence shown here is derived from an EMBL/GenBank/DDBJ whole genome shotgun (WGS) entry which is preliminary data.</text>
</comment>
<comment type="subunit">
    <text evidence="16">Core subunit of respiratory chain NADH dehydrogenase (Complex I) which is composed of 45 different subunits.</text>
</comment>
<evidence type="ECO:0000256" key="8">
    <source>
        <dbReference type="ARBA" id="ARBA00022792"/>
    </source>
</evidence>